<dbReference type="Proteomes" id="UP000254304">
    <property type="component" value="Unassembled WGS sequence"/>
</dbReference>
<name>A0A377N5W8_9GAMM</name>
<dbReference type="EMBL" id="UGGO01000001">
    <property type="protein sequence ID" value="STQ42460.1"/>
    <property type="molecule type" value="Genomic_DNA"/>
</dbReference>
<evidence type="ECO:0000313" key="2">
    <source>
        <dbReference type="EMBL" id="STQ42460.1"/>
    </source>
</evidence>
<reference evidence="2 3" key="1">
    <citation type="submission" date="2018-06" db="EMBL/GenBank/DDBJ databases">
        <authorList>
            <consortium name="Pathogen Informatics"/>
            <person name="Doyle S."/>
        </authorList>
    </citation>
    <scope>NUCLEOTIDE SEQUENCE [LARGE SCALE GENOMIC DNA]</scope>
    <source>
        <strain evidence="2 3">NCTC12157</strain>
    </source>
</reference>
<accession>A0A377N5W8</accession>
<dbReference type="AlphaFoldDB" id="A0A377N5W8"/>
<evidence type="ECO:0000256" key="1">
    <source>
        <dbReference type="SAM" id="SignalP"/>
    </source>
</evidence>
<proteinExistence type="predicted"/>
<evidence type="ECO:0000313" key="3">
    <source>
        <dbReference type="Proteomes" id="UP000254304"/>
    </source>
</evidence>
<protein>
    <recommendedName>
        <fullName evidence="4">Cellulose synthase operon protein C</fullName>
    </recommendedName>
</protein>
<dbReference type="InterPro" id="IPR011990">
    <property type="entry name" value="TPR-like_helical_dom_sf"/>
</dbReference>
<dbReference type="SUPFAM" id="SSF48452">
    <property type="entry name" value="TPR-like"/>
    <property type="match status" value="1"/>
</dbReference>
<feature type="chain" id="PRO_5016886396" description="Cellulose synthase operon protein C" evidence="1">
    <location>
        <begin position="32"/>
        <end position="98"/>
    </location>
</feature>
<sequence length="98" mass="10637">MKNNKLSLAVFRAIYLVGIAGLGSAAWAAQAADTSNPALKALFDQAAYWHDRAHDDLAKDALNKVLLVDPNNAQALYLMSLYSMQSGDKAAANQWRTN</sequence>
<feature type="signal peptide" evidence="1">
    <location>
        <begin position="1"/>
        <end position="31"/>
    </location>
</feature>
<dbReference type="Gene3D" id="1.25.40.10">
    <property type="entry name" value="Tetratricopeptide repeat domain"/>
    <property type="match status" value="1"/>
</dbReference>
<organism evidence="2 3">
    <name type="scientific">Ewingella americana</name>
    <dbReference type="NCBI Taxonomy" id="41202"/>
    <lineage>
        <taxon>Bacteria</taxon>
        <taxon>Pseudomonadati</taxon>
        <taxon>Pseudomonadota</taxon>
        <taxon>Gammaproteobacteria</taxon>
        <taxon>Enterobacterales</taxon>
        <taxon>Yersiniaceae</taxon>
        <taxon>Ewingella</taxon>
    </lineage>
</organism>
<keyword evidence="1" id="KW-0732">Signal</keyword>
<evidence type="ECO:0008006" key="4">
    <source>
        <dbReference type="Google" id="ProtNLM"/>
    </source>
</evidence>
<gene>
    <name evidence="2" type="ORF">NCTC12157_00115</name>
</gene>